<dbReference type="GO" id="GO:0032259">
    <property type="term" value="P:methylation"/>
    <property type="evidence" value="ECO:0007669"/>
    <property type="project" value="UniProtKB-KW"/>
</dbReference>
<protein>
    <recommendedName>
        <fullName evidence="3">DNA methylase N-4/N-6 domain-containing protein</fullName>
    </recommendedName>
</protein>
<dbReference type="SUPFAM" id="SSF53335">
    <property type="entry name" value="S-adenosyl-L-methionine-dependent methyltransferases"/>
    <property type="match status" value="1"/>
</dbReference>
<evidence type="ECO:0000256" key="2">
    <source>
        <dbReference type="ARBA" id="ARBA00022679"/>
    </source>
</evidence>
<dbReference type="Gene3D" id="3.40.50.150">
    <property type="entry name" value="Vaccinia Virus protein VP39"/>
    <property type="match status" value="1"/>
</dbReference>
<reference evidence="4 5" key="1">
    <citation type="submission" date="2020-01" db="EMBL/GenBank/DDBJ databases">
        <title>Complete genome sequence of Mycoplasma felis strain Myco-2.</title>
        <authorList>
            <person name="Kinoshita Y."/>
            <person name="Niwa H."/>
            <person name="Uchida-Fujii E."/>
            <person name="Nukada T."/>
        </authorList>
    </citation>
    <scope>NUCLEOTIDE SEQUENCE [LARGE SCALE GENOMIC DNA]</scope>
    <source>
        <strain evidence="4 5">Myco-2</strain>
    </source>
</reference>
<dbReference type="GO" id="GO:0008170">
    <property type="term" value="F:N-methyltransferase activity"/>
    <property type="evidence" value="ECO:0007669"/>
    <property type="project" value="InterPro"/>
</dbReference>
<dbReference type="GO" id="GO:0003677">
    <property type="term" value="F:DNA binding"/>
    <property type="evidence" value="ECO:0007669"/>
    <property type="project" value="InterPro"/>
</dbReference>
<keyword evidence="2" id="KW-0808">Transferase</keyword>
<evidence type="ECO:0000313" key="5">
    <source>
        <dbReference type="Proteomes" id="UP000464317"/>
    </source>
</evidence>
<evidence type="ECO:0000256" key="1">
    <source>
        <dbReference type="ARBA" id="ARBA00022603"/>
    </source>
</evidence>
<keyword evidence="5" id="KW-1185">Reference proteome</keyword>
<dbReference type="KEGG" id="mfel:JPM2_7170"/>
<organism evidence="4 5">
    <name type="scientific">Mycoplasmopsis felis</name>
    <dbReference type="NCBI Taxonomy" id="33923"/>
    <lineage>
        <taxon>Bacteria</taxon>
        <taxon>Bacillati</taxon>
        <taxon>Mycoplasmatota</taxon>
        <taxon>Mycoplasmoidales</taxon>
        <taxon>Metamycoplasmataceae</taxon>
        <taxon>Mycoplasmopsis</taxon>
    </lineage>
</organism>
<dbReference type="EMBL" id="AP022325">
    <property type="protein sequence ID" value="BBU48024.1"/>
    <property type="molecule type" value="Genomic_DNA"/>
</dbReference>
<feature type="domain" description="DNA methylase N-4/N-6" evidence="3">
    <location>
        <begin position="2"/>
        <end position="76"/>
    </location>
</feature>
<dbReference type="Pfam" id="PF01555">
    <property type="entry name" value="N6_N4_Mtase"/>
    <property type="match status" value="1"/>
</dbReference>
<accession>A0A809S9D9</accession>
<name>A0A809S9D9_9BACT</name>
<dbReference type="RefSeq" id="WP_197737048.1">
    <property type="nucleotide sequence ID" value="NZ_AP022325.1"/>
</dbReference>
<proteinExistence type="predicted"/>
<gene>
    <name evidence="4" type="ORF">JPM2_7170</name>
</gene>
<sequence>MKWLTECQRLLKPNGTICVIGSFQNIYRIGYLLQNLGFWIINDIVWSKTNPVPNFAGTRFVNSHETMIWAAKSKNLNLLLIIKRWSF</sequence>
<evidence type="ECO:0000259" key="3">
    <source>
        <dbReference type="Pfam" id="PF01555"/>
    </source>
</evidence>
<dbReference type="AlphaFoldDB" id="A0A809S9D9"/>
<dbReference type="InterPro" id="IPR029063">
    <property type="entry name" value="SAM-dependent_MTases_sf"/>
</dbReference>
<keyword evidence="1" id="KW-0489">Methyltransferase</keyword>
<evidence type="ECO:0000313" key="4">
    <source>
        <dbReference type="EMBL" id="BBU48024.1"/>
    </source>
</evidence>
<dbReference type="InterPro" id="IPR002941">
    <property type="entry name" value="DNA_methylase_N4/N6"/>
</dbReference>
<dbReference type="Proteomes" id="UP000464317">
    <property type="component" value="Chromosome"/>
</dbReference>